<feature type="domain" description="CAAX prenyl protease 2/Lysostaphin resistance protein A-like" evidence="2">
    <location>
        <begin position="3"/>
        <end position="83"/>
    </location>
</feature>
<dbReference type="GO" id="GO:0004175">
    <property type="term" value="F:endopeptidase activity"/>
    <property type="evidence" value="ECO:0007669"/>
    <property type="project" value="UniProtKB-ARBA"/>
</dbReference>
<dbReference type="AlphaFoldDB" id="A0A846J2C3"/>
<protein>
    <submittedName>
        <fullName evidence="3">CPBP family intramembrane metalloprotease</fullName>
    </submittedName>
</protein>
<proteinExistence type="predicted"/>
<evidence type="ECO:0000313" key="4">
    <source>
        <dbReference type="Proteomes" id="UP000480039"/>
    </source>
</evidence>
<organism evidence="3 4">
    <name type="scientific">Clostridium botulinum</name>
    <dbReference type="NCBI Taxonomy" id="1491"/>
    <lineage>
        <taxon>Bacteria</taxon>
        <taxon>Bacillati</taxon>
        <taxon>Bacillota</taxon>
        <taxon>Clostridia</taxon>
        <taxon>Eubacteriales</taxon>
        <taxon>Clostridiaceae</taxon>
        <taxon>Clostridium</taxon>
    </lineage>
</organism>
<keyword evidence="3" id="KW-0482">Metalloprotease</keyword>
<keyword evidence="1" id="KW-1133">Transmembrane helix</keyword>
<dbReference type="InterPro" id="IPR003675">
    <property type="entry name" value="Rce1/LyrA-like_dom"/>
</dbReference>
<dbReference type="EMBL" id="SWQE01000001">
    <property type="protein sequence ID" value="NFJ07352.1"/>
    <property type="molecule type" value="Genomic_DNA"/>
</dbReference>
<dbReference type="PANTHER" id="PTHR39430:SF1">
    <property type="entry name" value="PROTEASE"/>
    <property type="match status" value="1"/>
</dbReference>
<dbReference type="Pfam" id="PF02517">
    <property type="entry name" value="Rce1-like"/>
    <property type="match status" value="1"/>
</dbReference>
<dbReference type="GO" id="GO:0008237">
    <property type="term" value="F:metallopeptidase activity"/>
    <property type="evidence" value="ECO:0007669"/>
    <property type="project" value="UniProtKB-KW"/>
</dbReference>
<accession>A0A846J2C3</accession>
<keyword evidence="1" id="KW-0812">Transmembrane</keyword>
<dbReference type="GO" id="GO:0006508">
    <property type="term" value="P:proteolysis"/>
    <property type="evidence" value="ECO:0007669"/>
    <property type="project" value="UniProtKB-KW"/>
</dbReference>
<evidence type="ECO:0000259" key="2">
    <source>
        <dbReference type="Pfam" id="PF02517"/>
    </source>
</evidence>
<sequence>MATLDEVIFRGLMLNGLMELTKNKHIAVLLSAVVFGMDHVGNIHATAILIISNSLGEVMYSIAYLKSKSLYFTIVLYFSWDFFKNLYWGFL</sequence>
<evidence type="ECO:0000256" key="1">
    <source>
        <dbReference type="SAM" id="Phobius"/>
    </source>
</evidence>
<dbReference type="GO" id="GO:0080120">
    <property type="term" value="P:CAAX-box protein maturation"/>
    <property type="evidence" value="ECO:0007669"/>
    <property type="project" value="UniProtKB-ARBA"/>
</dbReference>
<reference evidence="3 4" key="1">
    <citation type="submission" date="2019-04" db="EMBL/GenBank/DDBJ databases">
        <title>Genome sequencing of Clostridium botulinum Groups I-IV and Clostridium butyricum.</title>
        <authorList>
            <person name="Brunt J."/>
            <person name="Van Vliet A.H.M."/>
            <person name="Stringer S.C."/>
            <person name="Carter A.T."/>
            <person name="Peck M.W."/>
        </authorList>
    </citation>
    <scope>NUCLEOTIDE SEQUENCE [LARGE SCALE GENOMIC DNA]</scope>
    <source>
        <strain evidence="3 4">Colworth BL30</strain>
    </source>
</reference>
<keyword evidence="1" id="KW-0472">Membrane</keyword>
<name>A0A846J2C3_CLOBO</name>
<gene>
    <name evidence="3" type="ORF">FC871_02375</name>
</gene>
<feature type="transmembrane region" description="Helical" evidence="1">
    <location>
        <begin position="26"/>
        <end position="50"/>
    </location>
</feature>
<evidence type="ECO:0000313" key="3">
    <source>
        <dbReference type="EMBL" id="NFJ07352.1"/>
    </source>
</evidence>
<dbReference type="Proteomes" id="UP000480039">
    <property type="component" value="Unassembled WGS sequence"/>
</dbReference>
<keyword evidence="3" id="KW-0645">Protease</keyword>
<comment type="caution">
    <text evidence="3">The sequence shown here is derived from an EMBL/GenBank/DDBJ whole genome shotgun (WGS) entry which is preliminary data.</text>
</comment>
<dbReference type="PANTHER" id="PTHR39430">
    <property type="entry name" value="MEMBRANE-ASSOCIATED PROTEASE-RELATED"/>
    <property type="match status" value="1"/>
</dbReference>
<keyword evidence="3" id="KW-0378">Hydrolase</keyword>